<evidence type="ECO:0000259" key="7">
    <source>
        <dbReference type="Pfam" id="PF00291"/>
    </source>
</evidence>
<dbReference type="EC" id="4.2.3.1" evidence="5"/>
<dbReference type="GO" id="GO:0004795">
    <property type="term" value="F:threonine synthase activity"/>
    <property type="evidence" value="ECO:0007669"/>
    <property type="project" value="UniProtKB-UniRule"/>
</dbReference>
<gene>
    <name evidence="8" type="primary">thrC</name>
    <name evidence="8" type="ORF">FRE64_15865</name>
</gene>
<dbReference type="PANTHER" id="PTHR48078:SF6">
    <property type="entry name" value="L-THREONINE DEHYDRATASE CATABOLIC TDCB"/>
    <property type="match status" value="1"/>
</dbReference>
<reference evidence="8" key="1">
    <citation type="submission" date="2019-08" db="EMBL/GenBank/DDBJ databases">
        <title>Carotenoids and Carotenoid Binding Proteins in the Halophilic Cyanobacterium Euhalothece sp. ZM00.</title>
        <authorList>
            <person name="Cho S.M."/>
            <person name="Song J.Y."/>
            <person name="Park Y.-I."/>
        </authorList>
    </citation>
    <scope>NUCLEOTIDE SEQUENCE [LARGE SCALE GENOMIC DNA]</scope>
    <source>
        <strain evidence="8">Z-M001</strain>
    </source>
</reference>
<evidence type="ECO:0000313" key="9">
    <source>
        <dbReference type="Proteomes" id="UP000318453"/>
    </source>
</evidence>
<dbReference type="GO" id="GO:0006565">
    <property type="term" value="P:L-serine catabolic process"/>
    <property type="evidence" value="ECO:0007669"/>
    <property type="project" value="TreeGrafter"/>
</dbReference>
<dbReference type="Proteomes" id="UP000318453">
    <property type="component" value="Chromosome"/>
</dbReference>
<organism evidence="8 9">
    <name type="scientific">Euhalothece natronophila Z-M001</name>
    <dbReference type="NCBI Taxonomy" id="522448"/>
    <lineage>
        <taxon>Bacteria</taxon>
        <taxon>Bacillati</taxon>
        <taxon>Cyanobacteriota</taxon>
        <taxon>Cyanophyceae</taxon>
        <taxon>Oscillatoriophycideae</taxon>
        <taxon>Chroococcales</taxon>
        <taxon>Halothecacae</taxon>
        <taxon>Halothece cluster</taxon>
        <taxon>Euhalothece</taxon>
    </lineage>
</organism>
<dbReference type="InterPro" id="IPR050147">
    <property type="entry name" value="Ser/Thr_Dehydratase"/>
</dbReference>
<evidence type="ECO:0000256" key="1">
    <source>
        <dbReference type="ARBA" id="ARBA00001933"/>
    </source>
</evidence>
<dbReference type="KEGG" id="enn:FRE64_15865"/>
<dbReference type="SUPFAM" id="SSF53686">
    <property type="entry name" value="Tryptophan synthase beta subunit-like PLP-dependent enzymes"/>
    <property type="match status" value="1"/>
</dbReference>
<name>A0A5B8NSK8_9CHRO</name>
<dbReference type="InterPro" id="IPR004450">
    <property type="entry name" value="Thr_synthase-like"/>
</dbReference>
<dbReference type="GO" id="GO:0006567">
    <property type="term" value="P:L-threonine catabolic process"/>
    <property type="evidence" value="ECO:0007669"/>
    <property type="project" value="TreeGrafter"/>
</dbReference>
<accession>A0A5B8NSK8</accession>
<feature type="domain" description="Tryptophan synthase beta chain-like PALP" evidence="7">
    <location>
        <begin position="84"/>
        <end position="389"/>
    </location>
</feature>
<comment type="similarity">
    <text evidence="2">Belongs to the threonine synthase family.</text>
</comment>
<evidence type="ECO:0000256" key="5">
    <source>
        <dbReference type="NCBIfam" id="TIGR00260"/>
    </source>
</evidence>
<evidence type="ECO:0000256" key="2">
    <source>
        <dbReference type="ARBA" id="ARBA00005517"/>
    </source>
</evidence>
<keyword evidence="4 8" id="KW-0456">Lyase</keyword>
<dbReference type="GO" id="GO:0003941">
    <property type="term" value="F:L-serine ammonia-lyase activity"/>
    <property type="evidence" value="ECO:0007669"/>
    <property type="project" value="TreeGrafter"/>
</dbReference>
<protein>
    <recommendedName>
        <fullName evidence="5">Threonine synthase</fullName>
        <ecNumber evidence="5">4.2.3.1</ecNumber>
    </recommendedName>
</protein>
<dbReference type="GO" id="GO:0009097">
    <property type="term" value="P:isoleucine biosynthetic process"/>
    <property type="evidence" value="ECO:0007669"/>
    <property type="project" value="TreeGrafter"/>
</dbReference>
<dbReference type="PANTHER" id="PTHR48078">
    <property type="entry name" value="THREONINE DEHYDRATASE, MITOCHONDRIAL-RELATED"/>
    <property type="match status" value="1"/>
</dbReference>
<keyword evidence="3 6" id="KW-0663">Pyridoxal phosphate</keyword>
<evidence type="ECO:0000256" key="4">
    <source>
        <dbReference type="ARBA" id="ARBA00023239"/>
    </source>
</evidence>
<dbReference type="Gene3D" id="3.40.50.1100">
    <property type="match status" value="2"/>
</dbReference>
<dbReference type="OrthoDB" id="9778118at2"/>
<dbReference type="Pfam" id="PF00291">
    <property type="entry name" value="PALP"/>
    <property type="match status" value="1"/>
</dbReference>
<dbReference type="AlphaFoldDB" id="A0A5B8NSK8"/>
<sequence>MWNRFSLRCDGCGYSVPKEKLTQFSTVKVNSQCPNPNCNQYLLNVHYDLGSDHFLNWKNQLLQRPGSLWRYWELLPLVNWDMAVTFGEGWTPLIPLKRFGSKIGLSNVYLKDERQGPTATFKDRQATVAISFLKEQGINDLVLASTGNVAIAYSAYAARAGIQVYAFFPQGVSPTKIKEASLYGAKVMAVEGTYDQAKAMAAQFAKNQGIFLDQGIKTFAGVESMKTMGFEIAEQLGWCSPDWYIQGVSGGMGPVGVAKGFKELKALGLVDKIPALGLVQSAGCAPIANSFHGGEQNVSVVNSPETAIATLATGNPGIAYHLLKQHLDTHGGNCATVTDAEAWAMVQQLATSEGLLVEPATAVTFMGVVKLAEKGIISPEETVVINCSGREKDITTVT</sequence>
<dbReference type="EMBL" id="CP042326">
    <property type="protein sequence ID" value="QDZ41285.1"/>
    <property type="molecule type" value="Genomic_DNA"/>
</dbReference>
<dbReference type="InterPro" id="IPR036052">
    <property type="entry name" value="TrpB-like_PALP_sf"/>
</dbReference>
<evidence type="ECO:0000256" key="6">
    <source>
        <dbReference type="PIRSR" id="PIRSR604450-51"/>
    </source>
</evidence>
<evidence type="ECO:0000256" key="3">
    <source>
        <dbReference type="ARBA" id="ARBA00022898"/>
    </source>
</evidence>
<dbReference type="InterPro" id="IPR001926">
    <property type="entry name" value="TrpB-like_PALP"/>
</dbReference>
<proteinExistence type="inferred from homology"/>
<feature type="modified residue" description="N6-(pyridoxal phosphate)lysine" evidence="6">
    <location>
        <position position="122"/>
    </location>
</feature>
<dbReference type="GO" id="GO:0009088">
    <property type="term" value="P:threonine biosynthetic process"/>
    <property type="evidence" value="ECO:0007669"/>
    <property type="project" value="UniProtKB-UniRule"/>
</dbReference>
<keyword evidence="9" id="KW-1185">Reference proteome</keyword>
<dbReference type="RefSeq" id="WP_146297119.1">
    <property type="nucleotide sequence ID" value="NZ_CP042326.1"/>
</dbReference>
<evidence type="ECO:0000313" key="8">
    <source>
        <dbReference type="EMBL" id="QDZ41285.1"/>
    </source>
</evidence>
<dbReference type="CDD" id="cd01563">
    <property type="entry name" value="Thr-synth_1"/>
    <property type="match status" value="1"/>
</dbReference>
<comment type="cofactor">
    <cofactor evidence="1 6">
        <name>pyridoxal 5'-phosphate</name>
        <dbReference type="ChEBI" id="CHEBI:597326"/>
    </cofactor>
</comment>
<dbReference type="NCBIfam" id="TIGR00260">
    <property type="entry name" value="thrC"/>
    <property type="match status" value="1"/>
</dbReference>
<dbReference type="GO" id="GO:0004794">
    <property type="term" value="F:threonine deaminase activity"/>
    <property type="evidence" value="ECO:0007669"/>
    <property type="project" value="TreeGrafter"/>
</dbReference>